<name>A0A554A3L9_9BACI</name>
<dbReference type="PANTHER" id="PTHR43046:SF14">
    <property type="entry name" value="MUTT_NUDIX FAMILY PROTEIN"/>
    <property type="match status" value="1"/>
</dbReference>
<evidence type="ECO:0000256" key="2">
    <source>
        <dbReference type="ARBA" id="ARBA00022801"/>
    </source>
</evidence>
<dbReference type="AlphaFoldDB" id="A0A554A3L9"/>
<sequence length="157" mass="17892">MQRVTNCTVIKDGKVLLLQKPSRGWWVAPGGKMETGETIKESAIRECREETGFTVKNPELTGVYTMVIEEDGKVISEWMLFTFKGTDYSGTMLEHSPEGELKWWDTDKTNNLPMAEGDRKLMQHSLHGEGIMFGTFYYSPSYELLRSRIDSDPTVKS</sequence>
<dbReference type="InterPro" id="IPR000086">
    <property type="entry name" value="NUDIX_hydrolase_dom"/>
</dbReference>
<organism evidence="4 5">
    <name type="scientific">Alkalicoccobacillus porphyridii</name>
    <dbReference type="NCBI Taxonomy" id="2597270"/>
    <lineage>
        <taxon>Bacteria</taxon>
        <taxon>Bacillati</taxon>
        <taxon>Bacillota</taxon>
        <taxon>Bacilli</taxon>
        <taxon>Bacillales</taxon>
        <taxon>Bacillaceae</taxon>
        <taxon>Alkalicoccobacillus</taxon>
    </lineage>
</organism>
<dbReference type="RefSeq" id="WP_143846627.1">
    <property type="nucleotide sequence ID" value="NZ_VLXZ01000001.1"/>
</dbReference>
<gene>
    <name evidence="4" type="ORF">FN960_01655</name>
</gene>
<protein>
    <submittedName>
        <fullName evidence="4">8-oxo-dGTP diphosphatase</fullName>
    </submittedName>
</protein>
<dbReference type="GO" id="GO:0016787">
    <property type="term" value="F:hydrolase activity"/>
    <property type="evidence" value="ECO:0007669"/>
    <property type="project" value="UniProtKB-KW"/>
</dbReference>
<dbReference type="CDD" id="cd18875">
    <property type="entry name" value="NUDIX_Hydrolase"/>
    <property type="match status" value="1"/>
</dbReference>
<accession>A0A554A3L9</accession>
<keyword evidence="2" id="KW-0378">Hydrolase</keyword>
<keyword evidence="5" id="KW-1185">Reference proteome</keyword>
<comment type="caution">
    <text evidence="4">The sequence shown here is derived from an EMBL/GenBank/DDBJ whole genome shotgun (WGS) entry which is preliminary data.</text>
</comment>
<dbReference type="PRINTS" id="PR00502">
    <property type="entry name" value="NUDIXFAMILY"/>
</dbReference>
<comment type="cofactor">
    <cofactor evidence="1">
        <name>Mg(2+)</name>
        <dbReference type="ChEBI" id="CHEBI:18420"/>
    </cofactor>
</comment>
<dbReference type="EMBL" id="VLXZ01000001">
    <property type="protein sequence ID" value="TSB48282.1"/>
    <property type="molecule type" value="Genomic_DNA"/>
</dbReference>
<proteinExistence type="predicted"/>
<dbReference type="PANTHER" id="PTHR43046">
    <property type="entry name" value="GDP-MANNOSE MANNOSYL HYDROLASE"/>
    <property type="match status" value="1"/>
</dbReference>
<dbReference type="SUPFAM" id="SSF55811">
    <property type="entry name" value="Nudix"/>
    <property type="match status" value="1"/>
</dbReference>
<evidence type="ECO:0000313" key="4">
    <source>
        <dbReference type="EMBL" id="TSB48282.1"/>
    </source>
</evidence>
<evidence type="ECO:0000313" key="5">
    <source>
        <dbReference type="Proteomes" id="UP000318521"/>
    </source>
</evidence>
<dbReference type="Gene3D" id="3.90.79.10">
    <property type="entry name" value="Nucleoside Triphosphate Pyrophosphohydrolase"/>
    <property type="match status" value="1"/>
</dbReference>
<dbReference type="OrthoDB" id="9800186at2"/>
<dbReference type="Proteomes" id="UP000318521">
    <property type="component" value="Unassembled WGS sequence"/>
</dbReference>
<reference evidence="4 5" key="1">
    <citation type="submission" date="2019-07" db="EMBL/GenBank/DDBJ databases">
        <authorList>
            <person name="Park Y.J."/>
            <person name="Jeong S.E."/>
            <person name="Jung H.S."/>
        </authorList>
    </citation>
    <scope>NUCLEOTIDE SEQUENCE [LARGE SCALE GENOMIC DNA]</scope>
    <source>
        <strain evidence="5">P16(2019)</strain>
    </source>
</reference>
<evidence type="ECO:0000256" key="1">
    <source>
        <dbReference type="ARBA" id="ARBA00001946"/>
    </source>
</evidence>
<evidence type="ECO:0000259" key="3">
    <source>
        <dbReference type="PROSITE" id="PS51462"/>
    </source>
</evidence>
<dbReference type="InterPro" id="IPR015797">
    <property type="entry name" value="NUDIX_hydrolase-like_dom_sf"/>
</dbReference>
<dbReference type="Pfam" id="PF00293">
    <property type="entry name" value="NUDIX"/>
    <property type="match status" value="1"/>
</dbReference>
<feature type="domain" description="Nudix hydrolase" evidence="3">
    <location>
        <begin position="1"/>
        <end position="127"/>
    </location>
</feature>
<dbReference type="PROSITE" id="PS51462">
    <property type="entry name" value="NUDIX"/>
    <property type="match status" value="1"/>
</dbReference>
<dbReference type="InterPro" id="IPR020476">
    <property type="entry name" value="Nudix_hydrolase"/>
</dbReference>